<evidence type="ECO:0000259" key="5">
    <source>
        <dbReference type="PROSITE" id="PS01124"/>
    </source>
</evidence>
<evidence type="ECO:0000256" key="3">
    <source>
        <dbReference type="ARBA" id="ARBA00023163"/>
    </source>
</evidence>
<dbReference type="GO" id="GO:0005829">
    <property type="term" value="C:cytosol"/>
    <property type="evidence" value="ECO:0007669"/>
    <property type="project" value="TreeGrafter"/>
</dbReference>
<dbReference type="GO" id="GO:0000976">
    <property type="term" value="F:transcription cis-regulatory region binding"/>
    <property type="evidence" value="ECO:0007669"/>
    <property type="project" value="TreeGrafter"/>
</dbReference>
<evidence type="ECO:0000256" key="1">
    <source>
        <dbReference type="ARBA" id="ARBA00023015"/>
    </source>
</evidence>
<dbReference type="Proteomes" id="UP000238220">
    <property type="component" value="Unassembled WGS sequence"/>
</dbReference>
<feature type="region of interest" description="Disordered" evidence="4">
    <location>
        <begin position="1"/>
        <end position="43"/>
    </location>
</feature>
<dbReference type="SUPFAM" id="SSF46689">
    <property type="entry name" value="Homeodomain-like"/>
    <property type="match status" value="1"/>
</dbReference>
<evidence type="ECO:0000313" key="7">
    <source>
        <dbReference type="Proteomes" id="UP000238220"/>
    </source>
</evidence>
<protein>
    <recommendedName>
        <fullName evidence="5">HTH araC/xylS-type domain-containing protein</fullName>
    </recommendedName>
</protein>
<dbReference type="OrthoDB" id="5582699at2"/>
<dbReference type="InterPro" id="IPR032687">
    <property type="entry name" value="AraC-type_N"/>
</dbReference>
<keyword evidence="3" id="KW-0804">Transcription</keyword>
<sequence length="396" mass="43423">MVGSPPAAGQARKRSWDGSKSATITPPQGAWQDLPPGHLHPDFTAATMSTTAAKPLSGWISARHLQHMIGRGEAAGLRFDDLLGEAGLSREKLVDGEGRVPLSVIESVLSAISERYPDPLLGLHAAQDIKPAAFGPLGLILEACTTFSDALDMVIRYRGLLSNIGRSSVRRMPGELQVCWECLVGGPALRRQATEYVLGTFAAITGVLLGRQMLQSVYFSHSRAEAPEAAREYFQHFGCPVYFDRPESSLNFPDQVLQMRLPHGDALLKDLLERHAQALLAEREQPRALTDEVRHLIQAMIIEGVPMRDRVAEQLGMSGRSLHRKLIEAGSGYRELLDEVRLGLAQQRLSQSSDSVTVIADFLGFNSHQAFLRWFKQASGGQTPGQYRKQQQGDSA</sequence>
<gene>
    <name evidence="6" type="ORF">C3942_03365</name>
</gene>
<dbReference type="InterPro" id="IPR009057">
    <property type="entry name" value="Homeodomain-like_sf"/>
</dbReference>
<dbReference type="GO" id="GO:0003700">
    <property type="term" value="F:DNA-binding transcription factor activity"/>
    <property type="evidence" value="ECO:0007669"/>
    <property type="project" value="InterPro"/>
</dbReference>
<dbReference type="PROSITE" id="PS01124">
    <property type="entry name" value="HTH_ARAC_FAMILY_2"/>
    <property type="match status" value="1"/>
</dbReference>
<proteinExistence type="predicted"/>
<dbReference type="Pfam" id="PF12833">
    <property type="entry name" value="HTH_18"/>
    <property type="match status" value="1"/>
</dbReference>
<dbReference type="PANTHER" id="PTHR47894:SF1">
    <property type="entry name" value="HTH-TYPE TRANSCRIPTIONAL REGULATOR VQSM"/>
    <property type="match status" value="1"/>
</dbReference>
<dbReference type="SMART" id="SM00342">
    <property type="entry name" value="HTH_ARAC"/>
    <property type="match status" value="1"/>
</dbReference>
<dbReference type="Gene3D" id="1.10.10.60">
    <property type="entry name" value="Homeodomain-like"/>
    <property type="match status" value="1"/>
</dbReference>
<evidence type="ECO:0000313" key="6">
    <source>
        <dbReference type="EMBL" id="PPE75933.1"/>
    </source>
</evidence>
<dbReference type="Pfam" id="PF12625">
    <property type="entry name" value="Arabinose_bd"/>
    <property type="match status" value="1"/>
</dbReference>
<dbReference type="InterPro" id="IPR018060">
    <property type="entry name" value="HTH_AraC"/>
</dbReference>
<keyword evidence="2" id="KW-0238">DNA-binding</keyword>
<keyword evidence="1" id="KW-0805">Transcription regulation</keyword>
<accession>A0A2S5TLS4</accession>
<dbReference type="AlphaFoldDB" id="A0A2S5TLS4"/>
<feature type="domain" description="HTH araC/xylS-type" evidence="5">
    <location>
        <begin position="291"/>
        <end position="390"/>
    </location>
</feature>
<keyword evidence="7" id="KW-1185">Reference proteome</keyword>
<organism evidence="6 7">
    <name type="scientific">Solimonas fluminis</name>
    <dbReference type="NCBI Taxonomy" id="2086571"/>
    <lineage>
        <taxon>Bacteria</taxon>
        <taxon>Pseudomonadati</taxon>
        <taxon>Pseudomonadota</taxon>
        <taxon>Gammaproteobacteria</taxon>
        <taxon>Nevskiales</taxon>
        <taxon>Nevskiaceae</taxon>
        <taxon>Solimonas</taxon>
    </lineage>
</organism>
<dbReference type="PANTHER" id="PTHR47894">
    <property type="entry name" value="HTH-TYPE TRANSCRIPTIONAL REGULATOR GADX"/>
    <property type="match status" value="1"/>
</dbReference>
<evidence type="ECO:0000256" key="4">
    <source>
        <dbReference type="SAM" id="MobiDB-lite"/>
    </source>
</evidence>
<name>A0A2S5TLS4_9GAMM</name>
<dbReference type="EMBL" id="PSNW01000001">
    <property type="protein sequence ID" value="PPE75933.1"/>
    <property type="molecule type" value="Genomic_DNA"/>
</dbReference>
<reference evidence="6 7" key="1">
    <citation type="submission" date="2018-02" db="EMBL/GenBank/DDBJ databases">
        <title>Genome sequencing of Solimonas sp. HR-BB.</title>
        <authorList>
            <person name="Lee Y."/>
            <person name="Jeon C.O."/>
        </authorList>
    </citation>
    <scope>NUCLEOTIDE SEQUENCE [LARGE SCALE GENOMIC DNA]</scope>
    <source>
        <strain evidence="6 7">HR-BB</strain>
    </source>
</reference>
<evidence type="ECO:0000256" key="2">
    <source>
        <dbReference type="ARBA" id="ARBA00023125"/>
    </source>
</evidence>
<comment type="caution">
    <text evidence="6">The sequence shown here is derived from an EMBL/GenBank/DDBJ whole genome shotgun (WGS) entry which is preliminary data.</text>
</comment>